<dbReference type="CDD" id="cd09019">
    <property type="entry name" value="galactose_mutarotase_like"/>
    <property type="match status" value="1"/>
</dbReference>
<organism evidence="6 7">
    <name type="scientific">Streptacidiphilus monticola</name>
    <dbReference type="NCBI Taxonomy" id="2161674"/>
    <lineage>
        <taxon>Bacteria</taxon>
        <taxon>Bacillati</taxon>
        <taxon>Actinomycetota</taxon>
        <taxon>Actinomycetes</taxon>
        <taxon>Kitasatosporales</taxon>
        <taxon>Streptomycetaceae</taxon>
        <taxon>Streptacidiphilus</taxon>
    </lineage>
</organism>
<protein>
    <recommendedName>
        <fullName evidence="5">Aldose 1-epimerase</fullName>
        <ecNumber evidence="5">5.1.3.3</ecNumber>
    </recommendedName>
</protein>
<dbReference type="Proteomes" id="UP001596174">
    <property type="component" value="Unassembled WGS sequence"/>
</dbReference>
<dbReference type="PIRSF" id="PIRSF005096">
    <property type="entry name" value="GALM"/>
    <property type="match status" value="1"/>
</dbReference>
<comment type="pathway">
    <text evidence="1 5">Carbohydrate metabolism; hexose metabolism.</text>
</comment>
<evidence type="ECO:0000313" key="7">
    <source>
        <dbReference type="Proteomes" id="UP001596174"/>
    </source>
</evidence>
<dbReference type="EMBL" id="JBHSQJ010000046">
    <property type="protein sequence ID" value="MFC5907948.1"/>
    <property type="molecule type" value="Genomic_DNA"/>
</dbReference>
<evidence type="ECO:0000256" key="3">
    <source>
        <dbReference type="ARBA" id="ARBA00023235"/>
    </source>
</evidence>
<dbReference type="PANTHER" id="PTHR10091">
    <property type="entry name" value="ALDOSE-1-EPIMERASE"/>
    <property type="match status" value="1"/>
</dbReference>
<reference evidence="7" key="1">
    <citation type="journal article" date="2019" name="Int. J. Syst. Evol. Microbiol.">
        <title>The Global Catalogue of Microorganisms (GCM) 10K type strain sequencing project: providing services to taxonomists for standard genome sequencing and annotation.</title>
        <authorList>
            <consortium name="The Broad Institute Genomics Platform"/>
            <consortium name="The Broad Institute Genome Sequencing Center for Infectious Disease"/>
            <person name="Wu L."/>
            <person name="Ma J."/>
        </authorList>
    </citation>
    <scope>NUCLEOTIDE SEQUENCE [LARGE SCALE GENOMIC DNA]</scope>
    <source>
        <strain evidence="7">JCM 4816</strain>
    </source>
</reference>
<evidence type="ECO:0000256" key="2">
    <source>
        <dbReference type="ARBA" id="ARBA00006206"/>
    </source>
</evidence>
<dbReference type="InterPro" id="IPR011013">
    <property type="entry name" value="Gal_mutarotase_sf_dom"/>
</dbReference>
<gene>
    <name evidence="6" type="ORF">ACFP3V_12070</name>
</gene>
<proteinExistence type="inferred from homology"/>
<accession>A0ABW1G0E9</accession>
<keyword evidence="4 5" id="KW-0119">Carbohydrate metabolism</keyword>
<dbReference type="InterPro" id="IPR014718">
    <property type="entry name" value="GH-type_carb-bd"/>
</dbReference>
<dbReference type="RefSeq" id="WP_380582877.1">
    <property type="nucleotide sequence ID" value="NZ_JBHSQJ010000046.1"/>
</dbReference>
<dbReference type="InterPro" id="IPR015443">
    <property type="entry name" value="Aldose_1-epimerase"/>
</dbReference>
<name>A0ABW1G0E9_9ACTN</name>
<dbReference type="Gene3D" id="2.70.98.10">
    <property type="match status" value="1"/>
</dbReference>
<evidence type="ECO:0000256" key="4">
    <source>
        <dbReference type="ARBA" id="ARBA00023277"/>
    </source>
</evidence>
<dbReference type="PANTHER" id="PTHR10091:SF0">
    <property type="entry name" value="GALACTOSE MUTAROTASE"/>
    <property type="match status" value="1"/>
</dbReference>
<sequence>MTVSQLFLHHEAHGLLPDGRELTRWTFGSRNGVRAEVVDLGARLHALHVPDRNGDFADVVLSPADPADLLGKAAYFGATVGRFANRIAGGELVLDGVRHALDTQPDGTALHGGPDGYDSRLWTALPLATDTQVGVRFTLHSPDGDQGHPGALDVTVDYLLDADGELRIEYHAVTDAPTVVNLTNHAYVNLAGAGRGTVHDHVLQVDADAYLPVGPGLIPRGAPAPVEGTPFDLREPRQIGQALEAGAEHEQLASGDGGFDHCWVLRGGGTGSAGGVEVSADRVLRRAALLHHPATGRVLEVRTTEPGIQVYTAGGFDGSIARADGTKYGPFAGVALETQHFPDSPHHPEYPSTVLRPGEEFRSTTVYACSVDVAGAGAGARAGAGAGAGEMGETEDR</sequence>
<evidence type="ECO:0000313" key="6">
    <source>
        <dbReference type="EMBL" id="MFC5907948.1"/>
    </source>
</evidence>
<dbReference type="NCBIfam" id="NF008277">
    <property type="entry name" value="PRK11055.1"/>
    <property type="match status" value="1"/>
</dbReference>
<evidence type="ECO:0000256" key="5">
    <source>
        <dbReference type="PIRNR" id="PIRNR005096"/>
    </source>
</evidence>
<comment type="catalytic activity">
    <reaction evidence="5">
        <text>alpha-D-glucose = beta-D-glucose</text>
        <dbReference type="Rhea" id="RHEA:10264"/>
        <dbReference type="ChEBI" id="CHEBI:15903"/>
        <dbReference type="ChEBI" id="CHEBI:17925"/>
        <dbReference type="EC" id="5.1.3.3"/>
    </reaction>
</comment>
<dbReference type="SUPFAM" id="SSF74650">
    <property type="entry name" value="Galactose mutarotase-like"/>
    <property type="match status" value="1"/>
</dbReference>
<dbReference type="InterPro" id="IPR008183">
    <property type="entry name" value="Aldose_1/G6P_1-epimerase"/>
</dbReference>
<keyword evidence="3 5" id="KW-0413">Isomerase</keyword>
<dbReference type="InterPro" id="IPR047215">
    <property type="entry name" value="Galactose_mutarotase-like"/>
</dbReference>
<comment type="caution">
    <text evidence="6">The sequence shown here is derived from an EMBL/GenBank/DDBJ whole genome shotgun (WGS) entry which is preliminary data.</text>
</comment>
<dbReference type="Pfam" id="PF01263">
    <property type="entry name" value="Aldose_epim"/>
    <property type="match status" value="1"/>
</dbReference>
<comment type="similarity">
    <text evidence="2 5">Belongs to the aldose epimerase family.</text>
</comment>
<keyword evidence="7" id="KW-1185">Reference proteome</keyword>
<dbReference type="GO" id="GO:0016853">
    <property type="term" value="F:isomerase activity"/>
    <property type="evidence" value="ECO:0007669"/>
    <property type="project" value="UniProtKB-KW"/>
</dbReference>
<dbReference type="EC" id="5.1.3.3" evidence="5"/>
<evidence type="ECO:0000256" key="1">
    <source>
        <dbReference type="ARBA" id="ARBA00005028"/>
    </source>
</evidence>